<evidence type="ECO:0000256" key="9">
    <source>
        <dbReference type="ARBA" id="ARBA00023180"/>
    </source>
</evidence>
<evidence type="ECO:0000313" key="13">
    <source>
        <dbReference type="Proteomes" id="UP000230423"/>
    </source>
</evidence>
<keyword evidence="8 12" id="KW-0675">Receptor</keyword>
<accession>A0A2G9UP31</accession>
<dbReference type="InterPro" id="IPR023415">
    <property type="entry name" value="LDLR_class-A_CS"/>
</dbReference>
<dbReference type="Proteomes" id="UP000230423">
    <property type="component" value="Unassembled WGS sequence"/>
</dbReference>
<evidence type="ECO:0000256" key="2">
    <source>
        <dbReference type="ARBA" id="ARBA00004308"/>
    </source>
</evidence>
<dbReference type="PROSITE" id="PS01209">
    <property type="entry name" value="LDLRA_1"/>
    <property type="match status" value="1"/>
</dbReference>
<feature type="disulfide bond" evidence="10">
    <location>
        <begin position="209"/>
        <end position="224"/>
    </location>
</feature>
<dbReference type="InterPro" id="IPR013098">
    <property type="entry name" value="Ig_I-set"/>
</dbReference>
<keyword evidence="9" id="KW-0325">Glycoprotein</keyword>
<dbReference type="AlphaFoldDB" id="A0A2G9UP31"/>
<dbReference type="InterPro" id="IPR036055">
    <property type="entry name" value="LDL_receptor-like_sf"/>
</dbReference>
<dbReference type="PRINTS" id="PR00261">
    <property type="entry name" value="LDLRECEPTOR"/>
</dbReference>
<dbReference type="SUPFAM" id="SSF48726">
    <property type="entry name" value="Immunoglobulin"/>
    <property type="match status" value="1"/>
</dbReference>
<keyword evidence="7 10" id="KW-1015">Disulfide bond</keyword>
<keyword evidence="4" id="KW-0677">Repeat</keyword>
<keyword evidence="12" id="KW-0449">Lipoprotein</keyword>
<evidence type="ECO:0000259" key="11">
    <source>
        <dbReference type="Pfam" id="PF07679"/>
    </source>
</evidence>
<dbReference type="Gene3D" id="4.10.400.10">
    <property type="entry name" value="Low-density Lipoprotein Receptor"/>
    <property type="match status" value="2"/>
</dbReference>
<dbReference type="PROSITE" id="PS50068">
    <property type="entry name" value="LDLRA_2"/>
    <property type="match status" value="2"/>
</dbReference>
<dbReference type="InterPro" id="IPR051221">
    <property type="entry name" value="LDLR-related"/>
</dbReference>
<reference evidence="12" key="1">
    <citation type="submission" date="2015-09" db="EMBL/GenBank/DDBJ databases">
        <title>Draft genome of the parasitic nematode Teladorsagia circumcincta isolate WARC Sus (inbred).</title>
        <authorList>
            <person name="Mitreva M."/>
        </authorList>
    </citation>
    <scope>NUCLEOTIDE SEQUENCE [LARGE SCALE GENOMIC DNA]</scope>
    <source>
        <strain evidence="12">S</strain>
    </source>
</reference>
<dbReference type="InterPro" id="IPR013783">
    <property type="entry name" value="Ig-like_fold"/>
</dbReference>
<dbReference type="GO" id="GO:0043235">
    <property type="term" value="C:receptor complex"/>
    <property type="evidence" value="ECO:0007669"/>
    <property type="project" value="TreeGrafter"/>
</dbReference>
<keyword evidence="6" id="KW-0472">Membrane</keyword>
<organism evidence="12 13">
    <name type="scientific">Teladorsagia circumcincta</name>
    <name type="common">Brown stomach worm</name>
    <name type="synonym">Ostertagia circumcincta</name>
    <dbReference type="NCBI Taxonomy" id="45464"/>
    <lineage>
        <taxon>Eukaryota</taxon>
        <taxon>Metazoa</taxon>
        <taxon>Ecdysozoa</taxon>
        <taxon>Nematoda</taxon>
        <taxon>Chromadorea</taxon>
        <taxon>Rhabditida</taxon>
        <taxon>Rhabditina</taxon>
        <taxon>Rhabditomorpha</taxon>
        <taxon>Strongyloidea</taxon>
        <taxon>Trichostrongylidae</taxon>
        <taxon>Teladorsagia</taxon>
    </lineage>
</organism>
<feature type="disulfide bond" evidence="10">
    <location>
        <begin position="190"/>
        <end position="202"/>
    </location>
</feature>
<dbReference type="Pfam" id="PF07679">
    <property type="entry name" value="I-set"/>
    <property type="match status" value="1"/>
</dbReference>
<feature type="disulfide bond" evidence="10">
    <location>
        <begin position="197"/>
        <end position="215"/>
    </location>
</feature>
<dbReference type="GO" id="GO:0005886">
    <property type="term" value="C:plasma membrane"/>
    <property type="evidence" value="ECO:0007669"/>
    <property type="project" value="TreeGrafter"/>
</dbReference>
<dbReference type="OrthoDB" id="9990982at2759"/>
<comment type="subcellular location">
    <subcellularLocation>
        <location evidence="2">Endomembrane system</location>
    </subcellularLocation>
    <subcellularLocation>
        <location evidence="1">Membrane</location>
        <topology evidence="1">Single-pass membrane protein</topology>
    </subcellularLocation>
</comment>
<keyword evidence="3" id="KW-0812">Transmembrane</keyword>
<dbReference type="SUPFAM" id="SSF57424">
    <property type="entry name" value="LDL receptor-like module"/>
    <property type="match status" value="2"/>
</dbReference>
<dbReference type="InterPro" id="IPR002172">
    <property type="entry name" value="LDrepeatLR_classA_rpt"/>
</dbReference>
<evidence type="ECO:0000256" key="8">
    <source>
        <dbReference type="ARBA" id="ARBA00023170"/>
    </source>
</evidence>
<dbReference type="EMBL" id="KZ345795">
    <property type="protein sequence ID" value="PIO72008.1"/>
    <property type="molecule type" value="Genomic_DNA"/>
</dbReference>
<dbReference type="Gene3D" id="2.60.40.10">
    <property type="entry name" value="Immunoglobulins"/>
    <property type="match status" value="1"/>
</dbReference>
<dbReference type="GO" id="GO:0012505">
    <property type="term" value="C:endomembrane system"/>
    <property type="evidence" value="ECO:0007669"/>
    <property type="project" value="UniProtKB-SubCell"/>
</dbReference>
<dbReference type="Pfam" id="PF00057">
    <property type="entry name" value="Ldl_recept_a"/>
    <property type="match status" value="2"/>
</dbReference>
<evidence type="ECO:0000256" key="3">
    <source>
        <dbReference type="ARBA" id="ARBA00022692"/>
    </source>
</evidence>
<evidence type="ECO:0000256" key="1">
    <source>
        <dbReference type="ARBA" id="ARBA00004167"/>
    </source>
</evidence>
<dbReference type="SMART" id="SM00192">
    <property type="entry name" value="LDLa"/>
    <property type="match status" value="2"/>
</dbReference>
<evidence type="ECO:0000256" key="4">
    <source>
        <dbReference type="ARBA" id="ARBA00022737"/>
    </source>
</evidence>
<feature type="domain" description="Immunoglobulin I-set" evidence="11">
    <location>
        <begin position="114"/>
        <end position="177"/>
    </location>
</feature>
<name>A0A2G9UP31_TELCI</name>
<evidence type="ECO:0000256" key="5">
    <source>
        <dbReference type="ARBA" id="ARBA00022989"/>
    </source>
</evidence>
<evidence type="ECO:0000313" key="12">
    <source>
        <dbReference type="EMBL" id="PIO72008.1"/>
    </source>
</evidence>
<feature type="disulfide bond" evidence="10">
    <location>
        <begin position="249"/>
        <end position="264"/>
    </location>
</feature>
<gene>
    <name evidence="12" type="ORF">TELCIR_06079</name>
</gene>
<dbReference type="CDD" id="cd00112">
    <property type="entry name" value="LDLa"/>
    <property type="match status" value="2"/>
</dbReference>
<dbReference type="InterPro" id="IPR036179">
    <property type="entry name" value="Ig-like_dom_sf"/>
</dbReference>
<comment type="caution">
    <text evidence="10">Lacks conserved residue(s) required for the propagation of feature annotation.</text>
</comment>
<protein>
    <submittedName>
        <fullName evidence="12">Low-density lipoprotein receptor domain class A</fullName>
    </submittedName>
</protein>
<keyword evidence="13" id="KW-1185">Reference proteome</keyword>
<evidence type="ECO:0000256" key="7">
    <source>
        <dbReference type="ARBA" id="ARBA00023157"/>
    </source>
</evidence>
<sequence>MKIKHQRVALRWYHKDLGTLVYLDIYSDELVSKKVKRRLRGAIDDGFIGSYRVSGDAFEFHVIQGLGTGVFFRTQTQTAYRKNFNVLMEAASPEISDVTVKRTVLTALTSVLNTVLWSRGGKLIAEGSLTTSDDGRISVYSASSEYFLRIEDVSAADEGRYTITISGMGVEATFELRVSADVVKNASEGCPTNERLCRSGHCLPVSQFCDRIVQCPDGDDEEHCTPVVCSSSEFRCESSNSCVPSVVRCDGWRDCHDGTDEMNCTTAKPSSHPVAHHNHHHRKFSRLTVTCADGSPPEYSL</sequence>
<evidence type="ECO:0000256" key="10">
    <source>
        <dbReference type="PROSITE-ProRule" id="PRU00124"/>
    </source>
</evidence>
<evidence type="ECO:0000256" key="6">
    <source>
        <dbReference type="ARBA" id="ARBA00023136"/>
    </source>
</evidence>
<keyword evidence="5" id="KW-1133">Transmembrane helix</keyword>
<proteinExistence type="predicted"/>
<dbReference type="FunFam" id="4.10.400.10:FF:000045">
    <property type="entry name" value="Low-density lipoprotein receptor-related protein 2"/>
    <property type="match status" value="1"/>
</dbReference>
<dbReference type="PANTHER" id="PTHR22722">
    <property type="entry name" value="LOW-DENSITY LIPOPROTEIN RECEPTOR-RELATED PROTEIN 2-RELATED"/>
    <property type="match status" value="1"/>
</dbReference>